<evidence type="ECO:0000313" key="3">
    <source>
        <dbReference type="Ensembl" id="ENSGACP00000066295.1"/>
    </source>
</evidence>
<dbReference type="InterPro" id="IPR016186">
    <property type="entry name" value="C-type_lectin-like/link_sf"/>
</dbReference>
<dbReference type="InterPro" id="IPR001304">
    <property type="entry name" value="C-type_lectin-like"/>
</dbReference>
<accession>A0AAQ4RS57</accession>
<dbReference type="Ensembl" id="ENSGACT00000070688.1">
    <property type="protein sequence ID" value="ENSGACP00000066295.1"/>
    <property type="gene ID" value="ENSGACG00000030315.1"/>
</dbReference>
<keyword evidence="4" id="KW-1185">Reference proteome</keyword>
<reference evidence="3" key="2">
    <citation type="submission" date="2025-08" db="UniProtKB">
        <authorList>
            <consortium name="Ensembl"/>
        </authorList>
    </citation>
    <scope>IDENTIFICATION</scope>
</reference>
<dbReference type="CDD" id="cd00037">
    <property type="entry name" value="CLECT"/>
    <property type="match status" value="1"/>
</dbReference>
<evidence type="ECO:0000259" key="2">
    <source>
        <dbReference type="SMART" id="SM00034"/>
    </source>
</evidence>
<evidence type="ECO:0000256" key="1">
    <source>
        <dbReference type="ARBA" id="ARBA00023157"/>
    </source>
</evidence>
<dbReference type="Proteomes" id="UP000007635">
    <property type="component" value="Chromosome XIV"/>
</dbReference>
<reference evidence="3" key="3">
    <citation type="submission" date="2025-09" db="UniProtKB">
        <authorList>
            <consortium name="Ensembl"/>
        </authorList>
    </citation>
    <scope>IDENTIFICATION</scope>
</reference>
<name>A0AAQ4RS57_GASAC</name>
<evidence type="ECO:0000313" key="4">
    <source>
        <dbReference type="Proteomes" id="UP000007635"/>
    </source>
</evidence>
<dbReference type="Gene3D" id="3.10.100.10">
    <property type="entry name" value="Mannose-Binding Protein A, subunit A"/>
    <property type="match status" value="2"/>
</dbReference>
<dbReference type="SUPFAM" id="SSF56436">
    <property type="entry name" value="C-type lectin-like"/>
    <property type="match status" value="2"/>
</dbReference>
<dbReference type="SMART" id="SM00034">
    <property type="entry name" value="CLECT"/>
    <property type="match status" value="1"/>
</dbReference>
<dbReference type="AlphaFoldDB" id="A0AAQ4RS57"/>
<dbReference type="PROSITE" id="PS00615">
    <property type="entry name" value="C_TYPE_LECTIN_1"/>
    <property type="match status" value="1"/>
</dbReference>
<dbReference type="InterPro" id="IPR050111">
    <property type="entry name" value="C-type_lectin/snaclec_domain"/>
</dbReference>
<reference evidence="3 4" key="1">
    <citation type="journal article" date="2021" name="G3 (Bethesda)">
        <title>Improved contiguity of the threespine stickleback genome using long-read sequencing.</title>
        <authorList>
            <person name="Nath S."/>
            <person name="Shaw D.E."/>
            <person name="White M.A."/>
        </authorList>
    </citation>
    <scope>NUCLEOTIDE SEQUENCE [LARGE SCALE GENOMIC DNA]</scope>
    <source>
        <strain evidence="3 4">Lake Benthic</strain>
    </source>
</reference>
<sequence length="176" mass="19847">MLRKVCISLQQHNANPAPEWSFSLWVDSSPVTYTHWGPGEPNNANGEEQYDIKANWSHARTWCKAQGGELAILSCPPDFVASYLRDLELPTWIGLSDLLVENQYAWSDGVSAVLYTNWNEKEPNNAGGTEHCVAMAHGPLMSGKWNDDVCHKDHSFVCSRRKCQLIVFLSTYNQSF</sequence>
<dbReference type="InterPro" id="IPR018378">
    <property type="entry name" value="C-type_lectin_CS"/>
</dbReference>
<feature type="domain" description="C-type lectin" evidence="2">
    <location>
        <begin position="40"/>
        <end position="159"/>
    </location>
</feature>
<proteinExistence type="predicted"/>
<keyword evidence="1" id="KW-1015">Disulfide bond</keyword>
<dbReference type="InterPro" id="IPR016187">
    <property type="entry name" value="CTDL_fold"/>
</dbReference>
<dbReference type="Pfam" id="PF00059">
    <property type="entry name" value="Lectin_C"/>
    <property type="match status" value="1"/>
</dbReference>
<dbReference type="GeneTree" id="ENSGT01150000286973"/>
<organism evidence="3 4">
    <name type="scientific">Gasterosteus aculeatus aculeatus</name>
    <name type="common">three-spined stickleback</name>
    <dbReference type="NCBI Taxonomy" id="481459"/>
    <lineage>
        <taxon>Eukaryota</taxon>
        <taxon>Metazoa</taxon>
        <taxon>Chordata</taxon>
        <taxon>Craniata</taxon>
        <taxon>Vertebrata</taxon>
        <taxon>Euteleostomi</taxon>
        <taxon>Actinopterygii</taxon>
        <taxon>Neopterygii</taxon>
        <taxon>Teleostei</taxon>
        <taxon>Neoteleostei</taxon>
        <taxon>Acanthomorphata</taxon>
        <taxon>Eupercaria</taxon>
        <taxon>Perciformes</taxon>
        <taxon>Cottioidei</taxon>
        <taxon>Gasterosteales</taxon>
        <taxon>Gasterosteidae</taxon>
        <taxon>Gasterosteus</taxon>
    </lineage>
</organism>
<dbReference type="PANTHER" id="PTHR22803">
    <property type="entry name" value="MANNOSE, PHOSPHOLIPASE, LECTIN RECEPTOR RELATED"/>
    <property type="match status" value="1"/>
</dbReference>
<protein>
    <recommendedName>
        <fullName evidence="2">C-type lectin domain-containing protein</fullName>
    </recommendedName>
</protein>